<name>A0AAV5SVI9_9BILA</name>
<keyword evidence="4 5" id="KW-0472">Membrane</keyword>
<accession>A0AAV5SVI9</accession>
<gene>
    <name evidence="6" type="ORF">PENTCL1PPCAC_7554</name>
</gene>
<keyword evidence="2 5" id="KW-0812">Transmembrane</keyword>
<dbReference type="Proteomes" id="UP001432027">
    <property type="component" value="Unassembled WGS sequence"/>
</dbReference>
<reference evidence="6" key="1">
    <citation type="submission" date="2023-10" db="EMBL/GenBank/DDBJ databases">
        <title>Genome assembly of Pristionchus species.</title>
        <authorList>
            <person name="Yoshida K."/>
            <person name="Sommer R.J."/>
        </authorList>
    </citation>
    <scope>NUCLEOTIDE SEQUENCE</scope>
    <source>
        <strain evidence="6">RS0144</strain>
    </source>
</reference>
<feature type="non-terminal residue" evidence="6">
    <location>
        <position position="1"/>
    </location>
</feature>
<dbReference type="Pfam" id="PF02535">
    <property type="entry name" value="Zip"/>
    <property type="match status" value="1"/>
</dbReference>
<evidence type="ECO:0000256" key="2">
    <source>
        <dbReference type="ARBA" id="ARBA00022692"/>
    </source>
</evidence>
<evidence type="ECO:0000256" key="4">
    <source>
        <dbReference type="ARBA" id="ARBA00023136"/>
    </source>
</evidence>
<protein>
    <submittedName>
        <fullName evidence="6">Uncharacterized protein</fullName>
    </submittedName>
</protein>
<dbReference type="PANTHER" id="PTHR11040">
    <property type="entry name" value="ZINC/IRON TRANSPORTER"/>
    <property type="match status" value="1"/>
</dbReference>
<dbReference type="GO" id="GO:0005886">
    <property type="term" value="C:plasma membrane"/>
    <property type="evidence" value="ECO:0007669"/>
    <property type="project" value="TreeGrafter"/>
</dbReference>
<evidence type="ECO:0000256" key="1">
    <source>
        <dbReference type="ARBA" id="ARBA00004141"/>
    </source>
</evidence>
<keyword evidence="3 5" id="KW-1133">Transmembrane helix</keyword>
<feature type="transmembrane region" description="Helical" evidence="5">
    <location>
        <begin position="49"/>
        <end position="74"/>
    </location>
</feature>
<dbReference type="InterPro" id="IPR003689">
    <property type="entry name" value="ZIP"/>
</dbReference>
<evidence type="ECO:0000313" key="6">
    <source>
        <dbReference type="EMBL" id="GMS85379.1"/>
    </source>
</evidence>
<feature type="transmembrane region" description="Helical" evidence="5">
    <location>
        <begin position="7"/>
        <end position="29"/>
    </location>
</feature>
<comment type="subcellular location">
    <subcellularLocation>
        <location evidence="1">Membrane</location>
        <topology evidence="1">Multi-pass membrane protein</topology>
    </subcellularLocation>
</comment>
<sequence length="110" mass="11703">SSQATVILSCLSCFAGGVLLGVCLLDIMPDAMEDFGTWQELSEVEVPDFPWMLLGVALGFFFVYFIDGLCAAVLRNRIGDIAHGGPSVPSEEGSAHQCAMHALDFSSSES</sequence>
<proteinExistence type="predicted"/>
<dbReference type="EMBL" id="BTSX01000002">
    <property type="protein sequence ID" value="GMS85379.1"/>
    <property type="molecule type" value="Genomic_DNA"/>
</dbReference>
<evidence type="ECO:0000313" key="7">
    <source>
        <dbReference type="Proteomes" id="UP001432027"/>
    </source>
</evidence>
<organism evidence="6 7">
    <name type="scientific">Pristionchus entomophagus</name>
    <dbReference type="NCBI Taxonomy" id="358040"/>
    <lineage>
        <taxon>Eukaryota</taxon>
        <taxon>Metazoa</taxon>
        <taxon>Ecdysozoa</taxon>
        <taxon>Nematoda</taxon>
        <taxon>Chromadorea</taxon>
        <taxon>Rhabditida</taxon>
        <taxon>Rhabditina</taxon>
        <taxon>Diplogasteromorpha</taxon>
        <taxon>Diplogasteroidea</taxon>
        <taxon>Neodiplogasteridae</taxon>
        <taxon>Pristionchus</taxon>
    </lineage>
</organism>
<keyword evidence="7" id="KW-1185">Reference proteome</keyword>
<evidence type="ECO:0000256" key="3">
    <source>
        <dbReference type="ARBA" id="ARBA00022989"/>
    </source>
</evidence>
<comment type="caution">
    <text evidence="6">The sequence shown here is derived from an EMBL/GenBank/DDBJ whole genome shotgun (WGS) entry which is preliminary data.</text>
</comment>
<feature type="non-terminal residue" evidence="6">
    <location>
        <position position="110"/>
    </location>
</feature>
<dbReference type="GO" id="GO:0005385">
    <property type="term" value="F:zinc ion transmembrane transporter activity"/>
    <property type="evidence" value="ECO:0007669"/>
    <property type="project" value="TreeGrafter"/>
</dbReference>
<dbReference type="PANTHER" id="PTHR11040:SF76">
    <property type="entry name" value="ZINC TRANSPORTER ZIP3"/>
    <property type="match status" value="1"/>
</dbReference>
<dbReference type="AlphaFoldDB" id="A0AAV5SVI9"/>
<evidence type="ECO:0000256" key="5">
    <source>
        <dbReference type="SAM" id="Phobius"/>
    </source>
</evidence>